<feature type="coiled-coil region" evidence="4">
    <location>
        <begin position="207"/>
        <end position="234"/>
    </location>
</feature>
<dbReference type="Gene3D" id="2.40.420.20">
    <property type="match status" value="1"/>
</dbReference>
<evidence type="ECO:0000256" key="2">
    <source>
        <dbReference type="ARBA" id="ARBA00009477"/>
    </source>
</evidence>
<sequence>MNAKKYVSAIKRRHKWLAASVACISLAAYGAWNTPASGSETVAVSTLEVAAVVLAPFQEKISIRGTYVPNQSVYLDAIEGGRVEKRLVEEGQLVTKGQPLLVLSNTGLQLDVISREAQISEQLNNLQNTQLAIEQNALKLKQDLANFDYRISQLQRKNKQNKVLLDKNLISEDEYYQISDELNYVRSARELTIESQNVDNKLREVQLVQLQDSVKQLKTNLEFARKNLDNLIVKAPIDGQLSSLNAELGESKSQGERLGQVDNLEKFKIEANIDEFYLSNIYVDQPGIAHINNKSIKISVNKIYSQVERGKFKVELEFEQNLKTKMRRGQNLTVELDLSDKTDALQLPLGGYIQDTGGKWAFVLTKDGNRAERRVLTLGRENGTNVEILSGVTAGESVIISPYKDFTDAAVIDFDFNR</sequence>
<evidence type="ECO:0000259" key="7">
    <source>
        <dbReference type="Pfam" id="PF25984"/>
    </source>
</evidence>
<dbReference type="InterPro" id="IPR058639">
    <property type="entry name" value="BSH_YknX-like"/>
</dbReference>
<evidence type="ECO:0000256" key="5">
    <source>
        <dbReference type="SAM" id="SignalP"/>
    </source>
</evidence>
<dbReference type="PANTHER" id="PTHR32347">
    <property type="entry name" value="EFFLUX SYSTEM COMPONENT YKNX-RELATED"/>
    <property type="match status" value="1"/>
</dbReference>
<comment type="subcellular location">
    <subcellularLocation>
        <location evidence="1">Cell envelope</location>
    </subcellularLocation>
</comment>
<feature type="domain" description="Multidrug resistance protein MdtA-like C-terminal permuted SH3" evidence="6">
    <location>
        <begin position="344"/>
        <end position="401"/>
    </location>
</feature>
<dbReference type="GO" id="GO:0022857">
    <property type="term" value="F:transmembrane transporter activity"/>
    <property type="evidence" value="ECO:0007669"/>
    <property type="project" value="InterPro"/>
</dbReference>
<dbReference type="RefSeq" id="WP_123115544.1">
    <property type="nucleotide sequence ID" value="NZ_AP024613.1"/>
</dbReference>
<keyword evidence="5" id="KW-0732">Signal</keyword>
<keyword evidence="3 4" id="KW-0175">Coiled coil</keyword>
<proteinExistence type="inferred from homology"/>
<gene>
    <name evidence="8" type="ORF">TUM17379_03660</name>
</gene>
<feature type="domain" description="YknX-like barrel-sandwich hybrid" evidence="7">
    <location>
        <begin position="71"/>
        <end position="255"/>
    </location>
</feature>
<evidence type="ECO:0000256" key="1">
    <source>
        <dbReference type="ARBA" id="ARBA00004196"/>
    </source>
</evidence>
<evidence type="ECO:0000259" key="6">
    <source>
        <dbReference type="Pfam" id="PF25967"/>
    </source>
</evidence>
<dbReference type="GO" id="GO:0016020">
    <property type="term" value="C:membrane"/>
    <property type="evidence" value="ECO:0007669"/>
    <property type="project" value="InterPro"/>
</dbReference>
<evidence type="ECO:0000256" key="3">
    <source>
        <dbReference type="ARBA" id="ARBA00023054"/>
    </source>
</evidence>
<dbReference type="InterPro" id="IPR050465">
    <property type="entry name" value="UPF0194_transport"/>
</dbReference>
<dbReference type="PANTHER" id="PTHR32347:SF23">
    <property type="entry name" value="BLL5650 PROTEIN"/>
    <property type="match status" value="1"/>
</dbReference>
<dbReference type="AlphaFoldDB" id="A0AAD1K6J3"/>
<reference evidence="8" key="1">
    <citation type="submission" date="2021-05" db="EMBL/GenBank/DDBJ databases">
        <title>Molecular characterization for Shewanella algae harboring chromosomal blaOXA-55-like strains isolated from clinical and environment sample.</title>
        <authorList>
            <person name="Ohama Y."/>
            <person name="Aoki K."/>
            <person name="Harada S."/>
            <person name="Moriya K."/>
            <person name="Ishii Y."/>
            <person name="Tateda K."/>
        </authorList>
    </citation>
    <scope>NUCLEOTIDE SEQUENCE</scope>
    <source>
        <strain evidence="8">TUM17379</strain>
    </source>
</reference>
<dbReference type="Gene3D" id="2.40.30.170">
    <property type="match status" value="1"/>
</dbReference>
<organism evidence="8 9">
    <name type="scientific">Shewanella algae</name>
    <dbReference type="NCBI Taxonomy" id="38313"/>
    <lineage>
        <taxon>Bacteria</taxon>
        <taxon>Pseudomonadati</taxon>
        <taxon>Pseudomonadota</taxon>
        <taxon>Gammaproteobacteria</taxon>
        <taxon>Alteromonadales</taxon>
        <taxon>Shewanellaceae</taxon>
        <taxon>Shewanella</taxon>
    </lineage>
</organism>
<name>A0AAD1K6J3_9GAMM</name>
<dbReference type="InterPro" id="IPR006143">
    <property type="entry name" value="RND_pump_MFP"/>
</dbReference>
<dbReference type="NCBIfam" id="TIGR01730">
    <property type="entry name" value="RND_mfp"/>
    <property type="match status" value="1"/>
</dbReference>
<protein>
    <submittedName>
        <fullName evidence="8">ABC transporter permease</fullName>
    </submittedName>
</protein>
<evidence type="ECO:0000313" key="8">
    <source>
        <dbReference type="EMBL" id="BCV43348.1"/>
    </source>
</evidence>
<dbReference type="Pfam" id="PF25967">
    <property type="entry name" value="RND-MFP_C"/>
    <property type="match status" value="1"/>
</dbReference>
<feature type="signal peptide" evidence="5">
    <location>
        <begin position="1"/>
        <end position="30"/>
    </location>
</feature>
<dbReference type="Gene3D" id="1.10.287.470">
    <property type="entry name" value="Helix hairpin bin"/>
    <property type="match status" value="1"/>
</dbReference>
<dbReference type="EMBL" id="AP024613">
    <property type="protein sequence ID" value="BCV43348.1"/>
    <property type="molecule type" value="Genomic_DNA"/>
</dbReference>
<feature type="chain" id="PRO_5042231946" evidence="5">
    <location>
        <begin position="31"/>
        <end position="418"/>
    </location>
</feature>
<dbReference type="Proteomes" id="UP000825078">
    <property type="component" value="Chromosome"/>
</dbReference>
<dbReference type="SUPFAM" id="SSF111369">
    <property type="entry name" value="HlyD-like secretion proteins"/>
    <property type="match status" value="1"/>
</dbReference>
<evidence type="ECO:0000313" key="9">
    <source>
        <dbReference type="Proteomes" id="UP000825078"/>
    </source>
</evidence>
<evidence type="ECO:0000256" key="4">
    <source>
        <dbReference type="SAM" id="Coils"/>
    </source>
</evidence>
<dbReference type="GO" id="GO:0030313">
    <property type="term" value="C:cell envelope"/>
    <property type="evidence" value="ECO:0007669"/>
    <property type="project" value="UniProtKB-SubCell"/>
</dbReference>
<comment type="similarity">
    <text evidence="2">Belongs to the membrane fusion protein (MFP) (TC 8.A.1) family.</text>
</comment>
<dbReference type="Gene3D" id="2.40.50.100">
    <property type="match status" value="1"/>
</dbReference>
<dbReference type="InterPro" id="IPR058627">
    <property type="entry name" value="MdtA-like_C"/>
</dbReference>
<accession>A0AAD1K6J3</accession>
<dbReference type="Pfam" id="PF25984">
    <property type="entry name" value="BSH_YknX"/>
    <property type="match status" value="1"/>
</dbReference>